<evidence type="ECO:0000313" key="3">
    <source>
        <dbReference type="EMBL" id="CAA6828469.1"/>
    </source>
</evidence>
<organism evidence="3">
    <name type="scientific">uncultured Sulfurovum sp</name>
    <dbReference type="NCBI Taxonomy" id="269237"/>
    <lineage>
        <taxon>Bacteria</taxon>
        <taxon>Pseudomonadati</taxon>
        <taxon>Campylobacterota</taxon>
        <taxon>Epsilonproteobacteria</taxon>
        <taxon>Campylobacterales</taxon>
        <taxon>Sulfurovaceae</taxon>
        <taxon>Sulfurovum</taxon>
        <taxon>environmental samples</taxon>
    </lineage>
</organism>
<accession>A0A6S6U9L3</accession>
<dbReference type="InterPro" id="IPR055342">
    <property type="entry name" value="MreC_beta-barrel_core"/>
</dbReference>
<dbReference type="PANTHER" id="PTHR34138:SF1">
    <property type="entry name" value="CELL SHAPE-DETERMINING PROTEIN MREC"/>
    <property type="match status" value="1"/>
</dbReference>
<feature type="domain" description="Rod shape-determining protein MreC beta-barrel core" evidence="2">
    <location>
        <begin position="138"/>
        <end position="246"/>
    </location>
</feature>
<evidence type="ECO:0000259" key="2">
    <source>
        <dbReference type="Pfam" id="PF04085"/>
    </source>
</evidence>
<gene>
    <name evidence="3" type="ORF">HELGO_WM2004</name>
</gene>
<proteinExistence type="predicted"/>
<dbReference type="Gene3D" id="2.40.10.350">
    <property type="entry name" value="Rod shape-determining protein MreC, domain 2"/>
    <property type="match status" value="1"/>
</dbReference>
<sequence>MKTRLVIIVMLLLIVAVLLTRNDERITDTLLGIINPIKQNYKNITDQLEDKSHSILFQKESIERLDRENLILRKRLLEQTHYIQQIKNIYTVLPKLSRLPIRNISIAETISYVKLNSFSQIILTKPSQVKENELYGLIQGQVVAGIARVQNNQLYGYLTSDDKCRFSVFIGKDNAPGIATGVQTNEMQIKFIPKWHKIQVGDKVITSGLDDIFFADIPVGVVTKVEIQSSYKVAHIRTYSDTYHPKTFFLINNAKATIAEGFDSNATRLKPFKVNKIVKKENNISNNSSTIDNNYTQPLISSIPSRVDQTQEEIIEPLEVNESTQTSVPKKVIKPEKKITKKRIKRKPRVTKPKIRKPRVKPKPKTNTLDLF</sequence>
<dbReference type="Pfam" id="PF04085">
    <property type="entry name" value="MreC"/>
    <property type="match status" value="1"/>
</dbReference>
<dbReference type="EMBL" id="CACVAS010000170">
    <property type="protein sequence ID" value="CAA6828469.1"/>
    <property type="molecule type" value="Genomic_DNA"/>
</dbReference>
<dbReference type="InterPro" id="IPR007221">
    <property type="entry name" value="MreC"/>
</dbReference>
<dbReference type="GO" id="GO:0008360">
    <property type="term" value="P:regulation of cell shape"/>
    <property type="evidence" value="ECO:0007669"/>
    <property type="project" value="InterPro"/>
</dbReference>
<dbReference type="AlphaFoldDB" id="A0A6S6U9L3"/>
<name>A0A6S6U9L3_9BACT</name>
<reference evidence="3" key="1">
    <citation type="submission" date="2020-01" db="EMBL/GenBank/DDBJ databases">
        <authorList>
            <person name="Meier V. D."/>
            <person name="Meier V D."/>
        </authorList>
    </citation>
    <scope>NUCLEOTIDE SEQUENCE</scope>
    <source>
        <strain evidence="3">HLG_WM_MAG_01</strain>
    </source>
</reference>
<feature type="compositionally biased region" description="Basic residues" evidence="1">
    <location>
        <begin position="339"/>
        <end position="364"/>
    </location>
</feature>
<evidence type="ECO:0000256" key="1">
    <source>
        <dbReference type="SAM" id="MobiDB-lite"/>
    </source>
</evidence>
<dbReference type="NCBIfam" id="NF010507">
    <property type="entry name" value="PRK13922.10-6"/>
    <property type="match status" value="1"/>
</dbReference>
<dbReference type="GO" id="GO:0005886">
    <property type="term" value="C:plasma membrane"/>
    <property type="evidence" value="ECO:0007669"/>
    <property type="project" value="TreeGrafter"/>
</dbReference>
<feature type="region of interest" description="Disordered" evidence="1">
    <location>
        <begin position="321"/>
        <end position="372"/>
    </location>
</feature>
<protein>
    <submittedName>
        <fullName evidence="3">Rod shape-determining protein MreC</fullName>
    </submittedName>
</protein>
<dbReference type="InterPro" id="IPR042175">
    <property type="entry name" value="Cell/Rod_MreC_2"/>
</dbReference>
<dbReference type="PANTHER" id="PTHR34138">
    <property type="entry name" value="CELL SHAPE-DETERMINING PROTEIN MREC"/>
    <property type="match status" value="1"/>
</dbReference>